<gene>
    <name evidence="1" type="ORF">ENR15_19195</name>
</gene>
<comment type="caution">
    <text evidence="1">The sequence shown here is derived from an EMBL/GenBank/DDBJ whole genome shotgun (WGS) entry which is preliminary data.</text>
</comment>
<dbReference type="EMBL" id="DSPX01000197">
    <property type="protein sequence ID" value="HGG02704.1"/>
    <property type="molecule type" value="Genomic_DNA"/>
</dbReference>
<dbReference type="AlphaFoldDB" id="A0A7C3ZP81"/>
<proteinExistence type="predicted"/>
<protein>
    <submittedName>
        <fullName evidence="1">Uncharacterized protein</fullName>
    </submittedName>
</protein>
<sequence>MLSAFNQTISITELFSQVYSVGRITKNDRQYLQYALLEGCLSEEEISLIDRLIYAVRRGWLQMTD</sequence>
<name>A0A7C3ZP81_9CYAN</name>
<reference evidence="1" key="1">
    <citation type="journal article" date="2020" name="mSystems">
        <title>Genome- and Community-Level Interaction Insights into Carbon Utilization and Element Cycling Functions of Hydrothermarchaeota in Hydrothermal Sediment.</title>
        <authorList>
            <person name="Zhou Z."/>
            <person name="Liu Y."/>
            <person name="Xu W."/>
            <person name="Pan J."/>
            <person name="Luo Z.H."/>
            <person name="Li M."/>
        </authorList>
    </citation>
    <scope>NUCLEOTIDE SEQUENCE [LARGE SCALE GENOMIC DNA]</scope>
    <source>
        <strain evidence="1">SpSt-374</strain>
    </source>
</reference>
<evidence type="ECO:0000313" key="1">
    <source>
        <dbReference type="EMBL" id="HGG02704.1"/>
    </source>
</evidence>
<accession>A0A7C3ZP81</accession>
<organism evidence="1">
    <name type="scientific">Planktothricoides sp. SpSt-374</name>
    <dbReference type="NCBI Taxonomy" id="2282167"/>
    <lineage>
        <taxon>Bacteria</taxon>
        <taxon>Bacillati</taxon>
        <taxon>Cyanobacteriota</taxon>
        <taxon>Cyanophyceae</taxon>
        <taxon>Oscillatoriophycideae</taxon>
        <taxon>Oscillatoriales</taxon>
        <taxon>Oscillatoriaceae</taxon>
        <taxon>Planktothricoides</taxon>
    </lineage>
</organism>